<organism evidence="2 3">
    <name type="scientific">Lasiosphaeria hispida</name>
    <dbReference type="NCBI Taxonomy" id="260671"/>
    <lineage>
        <taxon>Eukaryota</taxon>
        <taxon>Fungi</taxon>
        <taxon>Dikarya</taxon>
        <taxon>Ascomycota</taxon>
        <taxon>Pezizomycotina</taxon>
        <taxon>Sordariomycetes</taxon>
        <taxon>Sordariomycetidae</taxon>
        <taxon>Sordariales</taxon>
        <taxon>Lasiosphaeriaceae</taxon>
        <taxon>Lasiosphaeria</taxon>
    </lineage>
</organism>
<dbReference type="Proteomes" id="UP001275084">
    <property type="component" value="Unassembled WGS sequence"/>
</dbReference>
<evidence type="ECO:0000313" key="2">
    <source>
        <dbReference type="EMBL" id="KAK3356370.1"/>
    </source>
</evidence>
<proteinExistence type="predicted"/>
<sequence>MQSATEELRAKLCLEPDESTKLTDRLSFSRELKHSESSPLRKNDCDGFLAKIKAANSVMHELAGHSCNLEPTRHHSRIARHMPQTRSQGYTTRMW</sequence>
<dbReference type="EMBL" id="JAUIQD010000003">
    <property type="protein sequence ID" value="KAK3356370.1"/>
    <property type="molecule type" value="Genomic_DNA"/>
</dbReference>
<comment type="caution">
    <text evidence="2">The sequence shown here is derived from an EMBL/GenBank/DDBJ whole genome shotgun (WGS) entry which is preliminary data.</text>
</comment>
<feature type="region of interest" description="Disordered" evidence="1">
    <location>
        <begin position="73"/>
        <end position="95"/>
    </location>
</feature>
<reference evidence="2" key="1">
    <citation type="journal article" date="2023" name="Mol. Phylogenet. Evol.">
        <title>Genome-scale phylogeny and comparative genomics of the fungal order Sordariales.</title>
        <authorList>
            <person name="Hensen N."/>
            <person name="Bonometti L."/>
            <person name="Westerberg I."/>
            <person name="Brannstrom I.O."/>
            <person name="Guillou S."/>
            <person name="Cros-Aarteil S."/>
            <person name="Calhoun S."/>
            <person name="Haridas S."/>
            <person name="Kuo A."/>
            <person name="Mondo S."/>
            <person name="Pangilinan J."/>
            <person name="Riley R."/>
            <person name="LaButti K."/>
            <person name="Andreopoulos B."/>
            <person name="Lipzen A."/>
            <person name="Chen C."/>
            <person name="Yan M."/>
            <person name="Daum C."/>
            <person name="Ng V."/>
            <person name="Clum A."/>
            <person name="Steindorff A."/>
            <person name="Ohm R.A."/>
            <person name="Martin F."/>
            <person name="Silar P."/>
            <person name="Natvig D.O."/>
            <person name="Lalanne C."/>
            <person name="Gautier V."/>
            <person name="Ament-Velasquez S.L."/>
            <person name="Kruys A."/>
            <person name="Hutchinson M.I."/>
            <person name="Powell A.J."/>
            <person name="Barry K."/>
            <person name="Miller A.N."/>
            <person name="Grigoriev I.V."/>
            <person name="Debuchy R."/>
            <person name="Gladieux P."/>
            <person name="Hiltunen Thoren M."/>
            <person name="Johannesson H."/>
        </authorList>
    </citation>
    <scope>NUCLEOTIDE SEQUENCE</scope>
    <source>
        <strain evidence="2">CBS 955.72</strain>
    </source>
</reference>
<gene>
    <name evidence="2" type="ORF">B0T25DRAFT_536597</name>
</gene>
<evidence type="ECO:0000256" key="1">
    <source>
        <dbReference type="SAM" id="MobiDB-lite"/>
    </source>
</evidence>
<keyword evidence="3" id="KW-1185">Reference proteome</keyword>
<name>A0AAJ0HK40_9PEZI</name>
<feature type="compositionally biased region" description="Polar residues" evidence="1">
    <location>
        <begin position="84"/>
        <end position="95"/>
    </location>
</feature>
<accession>A0AAJ0HK40</accession>
<reference evidence="2" key="2">
    <citation type="submission" date="2023-06" db="EMBL/GenBank/DDBJ databases">
        <authorList>
            <consortium name="Lawrence Berkeley National Laboratory"/>
            <person name="Haridas S."/>
            <person name="Hensen N."/>
            <person name="Bonometti L."/>
            <person name="Westerberg I."/>
            <person name="Brannstrom I.O."/>
            <person name="Guillou S."/>
            <person name="Cros-Aarteil S."/>
            <person name="Calhoun S."/>
            <person name="Kuo A."/>
            <person name="Mondo S."/>
            <person name="Pangilinan J."/>
            <person name="Riley R."/>
            <person name="Labutti K."/>
            <person name="Andreopoulos B."/>
            <person name="Lipzen A."/>
            <person name="Chen C."/>
            <person name="Yanf M."/>
            <person name="Daum C."/>
            <person name="Ng V."/>
            <person name="Clum A."/>
            <person name="Steindorff A."/>
            <person name="Ohm R."/>
            <person name="Martin F."/>
            <person name="Silar P."/>
            <person name="Natvig D."/>
            <person name="Lalanne C."/>
            <person name="Gautier V."/>
            <person name="Ament-Velasquez S.L."/>
            <person name="Kruys A."/>
            <person name="Hutchinson M.I."/>
            <person name="Powell A.J."/>
            <person name="Barry K."/>
            <person name="Miller A.N."/>
            <person name="Grigoriev I.V."/>
            <person name="Debuchy R."/>
            <person name="Gladieux P."/>
            <person name="Thoren M.H."/>
            <person name="Johannesson H."/>
        </authorList>
    </citation>
    <scope>NUCLEOTIDE SEQUENCE</scope>
    <source>
        <strain evidence="2">CBS 955.72</strain>
    </source>
</reference>
<protein>
    <submittedName>
        <fullName evidence="2">Uncharacterized protein</fullName>
    </submittedName>
</protein>
<dbReference type="AlphaFoldDB" id="A0AAJ0HK40"/>
<evidence type="ECO:0000313" key="3">
    <source>
        <dbReference type="Proteomes" id="UP001275084"/>
    </source>
</evidence>